<name>A0AAV9HNN7_9PEZI</name>
<gene>
    <name evidence="3" type="ORF">QBC42DRAFT_268039</name>
</gene>
<dbReference type="SUPFAM" id="SSF46565">
    <property type="entry name" value="Chaperone J-domain"/>
    <property type="match status" value="1"/>
</dbReference>
<dbReference type="InterPro" id="IPR001623">
    <property type="entry name" value="DnaJ_domain"/>
</dbReference>
<keyword evidence="4" id="KW-1185">Reference proteome</keyword>
<dbReference type="InterPro" id="IPR051938">
    <property type="entry name" value="Apopto_cytoskel_mod"/>
</dbReference>
<dbReference type="Gene3D" id="1.10.287.110">
    <property type="entry name" value="DnaJ domain"/>
    <property type="match status" value="1"/>
</dbReference>
<evidence type="ECO:0000313" key="3">
    <source>
        <dbReference type="EMBL" id="KAK4462415.1"/>
    </source>
</evidence>
<dbReference type="CDD" id="cd06257">
    <property type="entry name" value="DnaJ"/>
    <property type="match status" value="1"/>
</dbReference>
<organism evidence="3 4">
    <name type="scientific">Cladorrhinum samala</name>
    <dbReference type="NCBI Taxonomy" id="585594"/>
    <lineage>
        <taxon>Eukaryota</taxon>
        <taxon>Fungi</taxon>
        <taxon>Dikarya</taxon>
        <taxon>Ascomycota</taxon>
        <taxon>Pezizomycotina</taxon>
        <taxon>Sordariomycetes</taxon>
        <taxon>Sordariomycetidae</taxon>
        <taxon>Sordariales</taxon>
        <taxon>Podosporaceae</taxon>
        <taxon>Cladorrhinum</taxon>
    </lineage>
</organism>
<evidence type="ECO:0000259" key="2">
    <source>
        <dbReference type="PROSITE" id="PS50076"/>
    </source>
</evidence>
<reference evidence="3" key="1">
    <citation type="journal article" date="2023" name="Mol. Phylogenet. Evol.">
        <title>Genome-scale phylogeny and comparative genomics of the fungal order Sordariales.</title>
        <authorList>
            <person name="Hensen N."/>
            <person name="Bonometti L."/>
            <person name="Westerberg I."/>
            <person name="Brannstrom I.O."/>
            <person name="Guillou S."/>
            <person name="Cros-Aarteil S."/>
            <person name="Calhoun S."/>
            <person name="Haridas S."/>
            <person name="Kuo A."/>
            <person name="Mondo S."/>
            <person name="Pangilinan J."/>
            <person name="Riley R."/>
            <person name="LaButti K."/>
            <person name="Andreopoulos B."/>
            <person name="Lipzen A."/>
            <person name="Chen C."/>
            <person name="Yan M."/>
            <person name="Daum C."/>
            <person name="Ng V."/>
            <person name="Clum A."/>
            <person name="Steindorff A."/>
            <person name="Ohm R.A."/>
            <person name="Martin F."/>
            <person name="Silar P."/>
            <person name="Natvig D.O."/>
            <person name="Lalanne C."/>
            <person name="Gautier V."/>
            <person name="Ament-Velasquez S.L."/>
            <person name="Kruys A."/>
            <person name="Hutchinson M.I."/>
            <person name="Powell A.J."/>
            <person name="Barry K."/>
            <person name="Miller A.N."/>
            <person name="Grigoriev I.V."/>
            <person name="Debuchy R."/>
            <person name="Gladieux P."/>
            <person name="Hiltunen Thoren M."/>
            <person name="Johannesson H."/>
        </authorList>
    </citation>
    <scope>NUCLEOTIDE SEQUENCE</scope>
    <source>
        <strain evidence="3">PSN324</strain>
    </source>
</reference>
<dbReference type="PANTHER" id="PTHR44145">
    <property type="entry name" value="DNAJ HOMOLOG SUBFAMILY A MEMBER 3, MITOCHONDRIAL"/>
    <property type="match status" value="1"/>
</dbReference>
<accession>A0AAV9HNN7</accession>
<feature type="domain" description="J" evidence="2">
    <location>
        <begin position="8"/>
        <end position="62"/>
    </location>
</feature>
<sequence length="62" mass="7014">MEEPSKRDYYADLGGLPESASAEDIKAAWFKLAKLHHPDKKAPGEPIDADEFRRVSLLYIIL</sequence>
<proteinExistence type="predicted"/>
<dbReference type="Pfam" id="PF00226">
    <property type="entry name" value="DnaJ"/>
    <property type="match status" value="1"/>
</dbReference>
<dbReference type="AlphaFoldDB" id="A0AAV9HNN7"/>
<reference evidence="3" key="2">
    <citation type="submission" date="2023-06" db="EMBL/GenBank/DDBJ databases">
        <authorList>
            <consortium name="Lawrence Berkeley National Laboratory"/>
            <person name="Mondo S.J."/>
            <person name="Hensen N."/>
            <person name="Bonometti L."/>
            <person name="Westerberg I."/>
            <person name="Brannstrom I.O."/>
            <person name="Guillou S."/>
            <person name="Cros-Aarteil S."/>
            <person name="Calhoun S."/>
            <person name="Haridas S."/>
            <person name="Kuo A."/>
            <person name="Pangilinan J."/>
            <person name="Riley R."/>
            <person name="Labutti K."/>
            <person name="Andreopoulos B."/>
            <person name="Lipzen A."/>
            <person name="Chen C."/>
            <person name="Yanf M."/>
            <person name="Daum C."/>
            <person name="Ng V."/>
            <person name="Clum A."/>
            <person name="Steindorff A."/>
            <person name="Ohm R."/>
            <person name="Martin F."/>
            <person name="Silar P."/>
            <person name="Natvig D."/>
            <person name="Lalanne C."/>
            <person name="Gautier V."/>
            <person name="Ament-Velasquez S.L."/>
            <person name="Kruys A."/>
            <person name="Hutchinson M.I."/>
            <person name="Powell A.J."/>
            <person name="Barry K."/>
            <person name="Miller A.N."/>
            <person name="Grigoriev I.V."/>
            <person name="Debuchy R."/>
            <person name="Gladieux P."/>
            <person name="Thoren M.H."/>
            <person name="Johannesson H."/>
        </authorList>
    </citation>
    <scope>NUCLEOTIDE SEQUENCE</scope>
    <source>
        <strain evidence="3">PSN324</strain>
    </source>
</reference>
<dbReference type="PANTHER" id="PTHR44145:SF3">
    <property type="entry name" value="DNAJ HOMOLOG SUBFAMILY A MEMBER 3, MITOCHONDRIAL"/>
    <property type="match status" value="1"/>
</dbReference>
<keyword evidence="1" id="KW-0143">Chaperone</keyword>
<evidence type="ECO:0000256" key="1">
    <source>
        <dbReference type="ARBA" id="ARBA00023186"/>
    </source>
</evidence>
<dbReference type="Proteomes" id="UP001321749">
    <property type="component" value="Unassembled WGS sequence"/>
</dbReference>
<comment type="caution">
    <text evidence="3">The sequence shown here is derived from an EMBL/GenBank/DDBJ whole genome shotgun (WGS) entry which is preliminary data.</text>
</comment>
<protein>
    <recommendedName>
        <fullName evidence="2">J domain-containing protein</fullName>
    </recommendedName>
</protein>
<evidence type="ECO:0000313" key="4">
    <source>
        <dbReference type="Proteomes" id="UP001321749"/>
    </source>
</evidence>
<dbReference type="PROSITE" id="PS50076">
    <property type="entry name" value="DNAJ_2"/>
    <property type="match status" value="1"/>
</dbReference>
<dbReference type="InterPro" id="IPR036869">
    <property type="entry name" value="J_dom_sf"/>
</dbReference>
<dbReference type="EMBL" id="MU864973">
    <property type="protein sequence ID" value="KAK4462415.1"/>
    <property type="molecule type" value="Genomic_DNA"/>
</dbReference>